<dbReference type="Proteomes" id="UP000638353">
    <property type="component" value="Unassembled WGS sequence"/>
</dbReference>
<dbReference type="SUPFAM" id="SSF55909">
    <property type="entry name" value="Pentein"/>
    <property type="match status" value="1"/>
</dbReference>
<organism evidence="1 2">
    <name type="scientific">Streptomyces finlayi</name>
    <dbReference type="NCBI Taxonomy" id="67296"/>
    <lineage>
        <taxon>Bacteria</taxon>
        <taxon>Bacillati</taxon>
        <taxon>Actinomycetota</taxon>
        <taxon>Actinomycetes</taxon>
        <taxon>Kitasatosporales</taxon>
        <taxon>Streptomycetaceae</taxon>
        <taxon>Streptomyces</taxon>
    </lineage>
</organism>
<dbReference type="AlphaFoldDB" id="A0A919CAK0"/>
<evidence type="ECO:0000313" key="2">
    <source>
        <dbReference type="Proteomes" id="UP000638353"/>
    </source>
</evidence>
<protein>
    <submittedName>
        <fullName evidence="1">Amidinotransferase</fullName>
    </submittedName>
</protein>
<reference evidence="1" key="2">
    <citation type="submission" date="2020-09" db="EMBL/GenBank/DDBJ databases">
        <authorList>
            <person name="Sun Q."/>
            <person name="Ohkuma M."/>
        </authorList>
    </citation>
    <scope>NUCLEOTIDE SEQUENCE</scope>
    <source>
        <strain evidence="1">JCM 4637</strain>
    </source>
</reference>
<comment type="caution">
    <text evidence="1">The sequence shown here is derived from an EMBL/GenBank/DDBJ whole genome shotgun (WGS) entry which is preliminary data.</text>
</comment>
<dbReference type="Gene3D" id="3.75.10.10">
    <property type="entry name" value="L-arginine/glycine Amidinotransferase, Chain A"/>
    <property type="match status" value="1"/>
</dbReference>
<reference evidence="1" key="1">
    <citation type="journal article" date="2014" name="Int. J. Syst. Evol. Microbiol.">
        <title>Complete genome sequence of Corynebacterium casei LMG S-19264T (=DSM 44701T), isolated from a smear-ripened cheese.</title>
        <authorList>
            <consortium name="US DOE Joint Genome Institute (JGI-PGF)"/>
            <person name="Walter F."/>
            <person name="Albersmeier A."/>
            <person name="Kalinowski J."/>
            <person name="Ruckert C."/>
        </authorList>
    </citation>
    <scope>NUCLEOTIDE SEQUENCE</scope>
    <source>
        <strain evidence="1">JCM 4637</strain>
    </source>
</reference>
<dbReference type="RefSeq" id="WP_189824158.1">
    <property type="nucleotide sequence ID" value="NZ_BMVC01000006.1"/>
</dbReference>
<evidence type="ECO:0000313" key="1">
    <source>
        <dbReference type="EMBL" id="GHC94948.1"/>
    </source>
</evidence>
<name>A0A919CAK0_9ACTN</name>
<sequence>MASRFLLCSPDHFDAPLEDGPQSPRGRTPDLEASWNTWWQLVADLRELGAEVHHFPSRRGRPDMVFPGDHALVDGDRFLRAEPRDPARRDSATDGVDWLLRRGFTELPWPADEPEAFHSGDAVGFAGVLVCGTGARTSSRAARRAGRTLDVETVTVPLADPRLPGLDLCFLPLDDRRALYAPDALSAEGRRRIERLVPEPIMITLDEALRFCANSVVVGDTVVMPVCPPRVEQVLREQGFAVRVSPVDEFLGAGGGVRSMALNLDVLERRVPAVAR</sequence>
<gene>
    <name evidence="1" type="ORF">GCM10010334_33520</name>
</gene>
<dbReference type="EMBL" id="BMVC01000006">
    <property type="protein sequence ID" value="GHC94948.1"/>
    <property type="molecule type" value="Genomic_DNA"/>
</dbReference>
<accession>A0A919CAK0</accession>
<proteinExistence type="predicted"/>